<dbReference type="OrthoDB" id="5125421at2"/>
<organism evidence="4 5">
    <name type="scientific">Aeromicrobium camelliae</name>
    <dbReference type="NCBI Taxonomy" id="1538144"/>
    <lineage>
        <taxon>Bacteria</taxon>
        <taxon>Bacillati</taxon>
        <taxon>Actinomycetota</taxon>
        <taxon>Actinomycetes</taxon>
        <taxon>Propionibacteriales</taxon>
        <taxon>Nocardioidaceae</taxon>
        <taxon>Aeromicrobium</taxon>
    </lineage>
</organism>
<feature type="signal peptide" evidence="2">
    <location>
        <begin position="1"/>
        <end position="24"/>
    </location>
</feature>
<keyword evidence="2" id="KW-0732">Signal</keyword>
<dbReference type="Pfam" id="PF03413">
    <property type="entry name" value="PepSY"/>
    <property type="match status" value="1"/>
</dbReference>
<protein>
    <recommendedName>
        <fullName evidence="3">PepSY domain-containing protein</fullName>
    </recommendedName>
</protein>
<comment type="caution">
    <text evidence="4">The sequence shown here is derived from an EMBL/GenBank/DDBJ whole genome shotgun (WGS) entry which is preliminary data.</text>
</comment>
<dbReference type="RefSeq" id="WP_124235465.1">
    <property type="nucleotide sequence ID" value="NZ_JBHUFI010000006.1"/>
</dbReference>
<evidence type="ECO:0000256" key="2">
    <source>
        <dbReference type="SAM" id="SignalP"/>
    </source>
</evidence>
<dbReference type="Proteomes" id="UP000275225">
    <property type="component" value="Unassembled WGS sequence"/>
</dbReference>
<dbReference type="EMBL" id="RQJX01000002">
    <property type="protein sequence ID" value="RQN09610.1"/>
    <property type="molecule type" value="Genomic_DNA"/>
</dbReference>
<proteinExistence type="predicted"/>
<feature type="compositionally biased region" description="Basic and acidic residues" evidence="1">
    <location>
        <begin position="98"/>
        <end position="109"/>
    </location>
</feature>
<accession>A0A3N6WQM6</accession>
<reference evidence="4 5" key="1">
    <citation type="submission" date="2018-11" db="EMBL/GenBank/DDBJ databases">
        <authorList>
            <person name="Li F."/>
        </authorList>
    </citation>
    <scope>NUCLEOTIDE SEQUENCE [LARGE SCALE GENOMIC DNA]</scope>
    <source>
        <strain evidence="4 5">YS17T</strain>
    </source>
</reference>
<evidence type="ECO:0000259" key="3">
    <source>
        <dbReference type="Pfam" id="PF03413"/>
    </source>
</evidence>
<feature type="compositionally biased region" description="Basic and acidic residues" evidence="1">
    <location>
        <begin position="48"/>
        <end position="66"/>
    </location>
</feature>
<dbReference type="AlphaFoldDB" id="A0A3N6WQM6"/>
<evidence type="ECO:0000313" key="5">
    <source>
        <dbReference type="Proteomes" id="UP000275225"/>
    </source>
</evidence>
<keyword evidence="5" id="KW-1185">Reference proteome</keyword>
<dbReference type="InterPro" id="IPR025711">
    <property type="entry name" value="PepSY"/>
</dbReference>
<gene>
    <name evidence="4" type="ORF">EHW97_01815</name>
</gene>
<dbReference type="Gene3D" id="3.30.505.20">
    <property type="match status" value="1"/>
</dbReference>
<feature type="chain" id="PRO_5018098082" description="PepSY domain-containing protein" evidence="2">
    <location>
        <begin position="25"/>
        <end position="142"/>
    </location>
</feature>
<feature type="compositionally biased region" description="Low complexity" evidence="1">
    <location>
        <begin position="36"/>
        <end position="46"/>
    </location>
</feature>
<evidence type="ECO:0000313" key="4">
    <source>
        <dbReference type="EMBL" id="RQN09610.1"/>
    </source>
</evidence>
<feature type="domain" description="PepSY" evidence="3">
    <location>
        <begin position="80"/>
        <end position="126"/>
    </location>
</feature>
<name>A0A3N6WQM6_9ACTN</name>
<feature type="region of interest" description="Disordered" evidence="1">
    <location>
        <begin position="23"/>
        <end position="109"/>
    </location>
</feature>
<sequence>MKKTIIAAGAAAVLLAGGAGYALASTDDRDDVPEITRSTSSPSPSRVADADGRADDRGGDAGRIDLRDDDDDRDDLTGETLQRAADAALAHTGGGRVTDAEKSDDDDRHEYEVEVTMDDGSEYDIDLDKDFAVVDVDHDTDD</sequence>
<evidence type="ECO:0000256" key="1">
    <source>
        <dbReference type="SAM" id="MobiDB-lite"/>
    </source>
</evidence>